<proteinExistence type="inferred from homology"/>
<keyword evidence="8 10" id="KW-0472">Membrane</keyword>
<dbReference type="InterPro" id="IPR005606">
    <property type="entry name" value="Sec20"/>
</dbReference>
<evidence type="ECO:0000256" key="3">
    <source>
        <dbReference type="ARBA" id="ARBA00022692"/>
    </source>
</evidence>
<protein>
    <recommendedName>
        <fullName evidence="11">Sec20 C-terminal domain-containing protein</fullName>
    </recommendedName>
</protein>
<keyword evidence="5" id="KW-0931">ER-Golgi transport</keyword>
<keyword evidence="7" id="KW-0175">Coiled coil</keyword>
<keyword evidence="4" id="KW-0256">Endoplasmic reticulum</keyword>
<evidence type="ECO:0000256" key="9">
    <source>
        <dbReference type="ARBA" id="ARBA00037934"/>
    </source>
</evidence>
<evidence type="ECO:0000313" key="12">
    <source>
        <dbReference type="EMBL" id="KAG5461853.1"/>
    </source>
</evidence>
<dbReference type="GO" id="GO:0005484">
    <property type="term" value="F:SNAP receptor activity"/>
    <property type="evidence" value="ECO:0007669"/>
    <property type="project" value="InterPro"/>
</dbReference>
<dbReference type="InterPro" id="IPR056173">
    <property type="entry name" value="Sec20_C"/>
</dbReference>
<dbReference type="AlphaFoldDB" id="A0A8H7ZZH9"/>
<keyword evidence="13" id="KW-1185">Reference proteome</keyword>
<dbReference type="Proteomes" id="UP000673691">
    <property type="component" value="Unassembled WGS sequence"/>
</dbReference>
<dbReference type="GO" id="GO:0005789">
    <property type="term" value="C:endoplasmic reticulum membrane"/>
    <property type="evidence" value="ECO:0007669"/>
    <property type="project" value="UniProtKB-SubCell"/>
</dbReference>
<gene>
    <name evidence="12" type="ORF">BJ554DRAFT_5893</name>
</gene>
<name>A0A8H7ZZH9_9FUNG</name>
<keyword evidence="2" id="KW-0813">Transport</keyword>
<evidence type="ECO:0000313" key="13">
    <source>
        <dbReference type="Proteomes" id="UP000673691"/>
    </source>
</evidence>
<feature type="non-terminal residue" evidence="12">
    <location>
        <position position="1"/>
    </location>
</feature>
<dbReference type="EMBL" id="JAEFCI010003035">
    <property type="protein sequence ID" value="KAG5461853.1"/>
    <property type="molecule type" value="Genomic_DNA"/>
</dbReference>
<dbReference type="Pfam" id="PF03908">
    <property type="entry name" value="Sec20"/>
    <property type="match status" value="1"/>
</dbReference>
<accession>A0A8H7ZZH9</accession>
<evidence type="ECO:0000256" key="8">
    <source>
        <dbReference type="ARBA" id="ARBA00023136"/>
    </source>
</evidence>
<evidence type="ECO:0000256" key="2">
    <source>
        <dbReference type="ARBA" id="ARBA00022448"/>
    </source>
</evidence>
<dbReference type="GO" id="GO:0006890">
    <property type="term" value="P:retrograde vesicle-mediated transport, Golgi to endoplasmic reticulum"/>
    <property type="evidence" value="ECO:0007669"/>
    <property type="project" value="InterPro"/>
</dbReference>
<reference evidence="12 13" key="1">
    <citation type="journal article" name="Sci. Rep.">
        <title>Genome-scale phylogenetic analyses confirm Olpidium as the closest living zoosporic fungus to the non-flagellated, terrestrial fungi.</title>
        <authorList>
            <person name="Chang Y."/>
            <person name="Rochon D."/>
            <person name="Sekimoto S."/>
            <person name="Wang Y."/>
            <person name="Chovatia M."/>
            <person name="Sandor L."/>
            <person name="Salamov A."/>
            <person name="Grigoriev I.V."/>
            <person name="Stajich J.E."/>
            <person name="Spatafora J.W."/>
        </authorList>
    </citation>
    <scope>NUCLEOTIDE SEQUENCE [LARGE SCALE GENOMIC DNA]</scope>
    <source>
        <strain evidence="12">S191</strain>
    </source>
</reference>
<sequence>AQAAPAHPAAPGVSLWCKEEARLVVCLDKILQGSIARTAMEQREGGRGANTSVTAVPSIPAEAAARFAELDRLALDIESLLAGLDQSVRNGETGPKDLQDKGGSARAMAKNLEMGIATAKEVTDSLQRTVRLMGEEINRSAYAAKVLGKRRGAWPASKISVGVLLLALQETQSEYASLSGVLRSSTTLLTRLEQRDWMDRLLILFGLLVFVLVALYIIKKRFWVSLEGVWELGTPICFCRPVVGAGEGV</sequence>
<dbReference type="PANTHER" id="PTHR12825">
    <property type="entry name" value="BNIP1-RELATED"/>
    <property type="match status" value="1"/>
</dbReference>
<evidence type="ECO:0000256" key="6">
    <source>
        <dbReference type="ARBA" id="ARBA00022989"/>
    </source>
</evidence>
<evidence type="ECO:0000256" key="4">
    <source>
        <dbReference type="ARBA" id="ARBA00022824"/>
    </source>
</evidence>
<evidence type="ECO:0000256" key="1">
    <source>
        <dbReference type="ARBA" id="ARBA00004163"/>
    </source>
</evidence>
<organism evidence="12 13">
    <name type="scientific">Olpidium bornovanus</name>
    <dbReference type="NCBI Taxonomy" id="278681"/>
    <lineage>
        <taxon>Eukaryota</taxon>
        <taxon>Fungi</taxon>
        <taxon>Fungi incertae sedis</taxon>
        <taxon>Olpidiomycota</taxon>
        <taxon>Olpidiomycotina</taxon>
        <taxon>Olpidiomycetes</taxon>
        <taxon>Olpidiales</taxon>
        <taxon>Olpidiaceae</taxon>
        <taxon>Olpidium</taxon>
    </lineage>
</organism>
<comment type="caution">
    <text evidence="12">The sequence shown here is derived from an EMBL/GenBank/DDBJ whole genome shotgun (WGS) entry which is preliminary data.</text>
</comment>
<comment type="subcellular location">
    <subcellularLocation>
        <location evidence="1">Endoplasmic reticulum membrane</location>
        <topology evidence="1">Single-pass type IV membrane protein</topology>
    </subcellularLocation>
</comment>
<keyword evidence="3 10" id="KW-0812">Transmembrane</keyword>
<keyword evidence="6 10" id="KW-1133">Transmembrane helix</keyword>
<evidence type="ECO:0000256" key="7">
    <source>
        <dbReference type="ARBA" id="ARBA00023054"/>
    </source>
</evidence>
<evidence type="ECO:0000256" key="5">
    <source>
        <dbReference type="ARBA" id="ARBA00022892"/>
    </source>
</evidence>
<dbReference type="OrthoDB" id="46868at2759"/>
<dbReference type="GO" id="GO:0031201">
    <property type="term" value="C:SNARE complex"/>
    <property type="evidence" value="ECO:0007669"/>
    <property type="project" value="TreeGrafter"/>
</dbReference>
<feature type="domain" description="Sec20 C-terminal" evidence="11">
    <location>
        <begin position="168"/>
        <end position="221"/>
    </location>
</feature>
<dbReference type="PANTHER" id="PTHR12825:SF0">
    <property type="entry name" value="VESICLE TRANSPORT PROTEIN SEC20"/>
    <property type="match status" value="1"/>
</dbReference>
<comment type="similarity">
    <text evidence="9">Belongs to the SEC20 family.</text>
</comment>
<evidence type="ECO:0000256" key="10">
    <source>
        <dbReference type="SAM" id="Phobius"/>
    </source>
</evidence>
<feature type="transmembrane region" description="Helical" evidence="10">
    <location>
        <begin position="201"/>
        <end position="218"/>
    </location>
</feature>
<evidence type="ECO:0000259" key="11">
    <source>
        <dbReference type="Pfam" id="PF03908"/>
    </source>
</evidence>